<proteinExistence type="predicted"/>
<organism evidence="1 2">
    <name type="scientific">Candidatus Mycolicibacterium alkanivorans</name>
    <dbReference type="NCBI Taxonomy" id="2954114"/>
    <lineage>
        <taxon>Bacteria</taxon>
        <taxon>Bacillati</taxon>
        <taxon>Actinomycetota</taxon>
        <taxon>Actinomycetes</taxon>
        <taxon>Mycobacteriales</taxon>
        <taxon>Mycobacteriaceae</taxon>
        <taxon>Mycolicibacterium</taxon>
    </lineage>
</organism>
<evidence type="ECO:0000313" key="2">
    <source>
        <dbReference type="Proteomes" id="UP001139068"/>
    </source>
</evidence>
<sequence length="93" mass="9450">MHLPIIADAAATVSTGNAALPASEALPVQIPDLVAVQRILHLRPALPASSVGFNATIRSSPTTANGWWPPESKVRDSDIALVATALGFAGIGG</sequence>
<evidence type="ECO:0000313" key="1">
    <source>
        <dbReference type="EMBL" id="MCI4675145.1"/>
    </source>
</evidence>
<protein>
    <submittedName>
        <fullName evidence="1">Uncharacterized protein</fullName>
    </submittedName>
</protein>
<keyword evidence="2" id="KW-1185">Reference proteome</keyword>
<dbReference type="Proteomes" id="UP001139068">
    <property type="component" value="Unassembled WGS sequence"/>
</dbReference>
<gene>
    <name evidence="1" type="ORF">K9U37_09690</name>
</gene>
<dbReference type="RefSeq" id="WP_243071498.1">
    <property type="nucleotide sequence ID" value="NZ_JAIVFL010000001.1"/>
</dbReference>
<comment type="caution">
    <text evidence="1">The sequence shown here is derived from an EMBL/GenBank/DDBJ whole genome shotgun (WGS) entry which is preliminary data.</text>
</comment>
<dbReference type="EMBL" id="JAIVFL010000001">
    <property type="protein sequence ID" value="MCI4675145.1"/>
    <property type="molecule type" value="Genomic_DNA"/>
</dbReference>
<name>A0ABS9YV74_9MYCO</name>
<accession>A0ABS9YV74</accession>
<reference evidence="1" key="1">
    <citation type="journal article" date="2022" name="ISME J.">
        <title>Identification of active gaseous-alkane degraders at natural gas seeps.</title>
        <authorList>
            <person name="Farhan Ul Haque M."/>
            <person name="Hernandez M."/>
            <person name="Crombie A.T."/>
            <person name="Murrell J.C."/>
        </authorList>
    </citation>
    <scope>NUCLEOTIDE SEQUENCE</scope>
    <source>
        <strain evidence="1">ANDR5</strain>
    </source>
</reference>